<dbReference type="PROSITE" id="PS51257">
    <property type="entry name" value="PROKAR_LIPOPROTEIN"/>
    <property type="match status" value="1"/>
</dbReference>
<comment type="caution">
    <text evidence="7">The sequence shown here is derived from an EMBL/GenBank/DDBJ whole genome shotgun (WGS) entry which is preliminary data.</text>
</comment>
<dbReference type="EMBL" id="BAAAOB010000001">
    <property type="protein sequence ID" value="GAA1779866.1"/>
    <property type="molecule type" value="Genomic_DNA"/>
</dbReference>
<reference evidence="8" key="1">
    <citation type="journal article" date="2019" name="Int. J. Syst. Evol. Microbiol.">
        <title>The Global Catalogue of Microorganisms (GCM) 10K type strain sequencing project: providing services to taxonomists for standard genome sequencing and annotation.</title>
        <authorList>
            <consortium name="The Broad Institute Genomics Platform"/>
            <consortium name="The Broad Institute Genome Sequencing Center for Infectious Disease"/>
            <person name="Wu L."/>
            <person name="Ma J."/>
        </authorList>
    </citation>
    <scope>NUCLEOTIDE SEQUENCE [LARGE SCALE GENOMIC DNA]</scope>
    <source>
        <strain evidence="8">JCM 14736</strain>
    </source>
</reference>
<evidence type="ECO:0000259" key="6">
    <source>
        <dbReference type="Pfam" id="PF08386"/>
    </source>
</evidence>
<evidence type="ECO:0000256" key="3">
    <source>
        <dbReference type="ARBA" id="ARBA00022801"/>
    </source>
</evidence>
<evidence type="ECO:0000256" key="2">
    <source>
        <dbReference type="ARBA" id="ARBA00022729"/>
    </source>
</evidence>
<evidence type="ECO:0000313" key="7">
    <source>
        <dbReference type="EMBL" id="GAA1779866.1"/>
    </source>
</evidence>
<keyword evidence="2 5" id="KW-0732">Signal</keyword>
<dbReference type="SUPFAM" id="SSF53474">
    <property type="entry name" value="alpha/beta-Hydrolases"/>
    <property type="match status" value="1"/>
</dbReference>
<proteinExistence type="inferred from homology"/>
<evidence type="ECO:0000256" key="1">
    <source>
        <dbReference type="ARBA" id="ARBA00010088"/>
    </source>
</evidence>
<name>A0ABP4XIL6_9MICO</name>
<dbReference type="PANTHER" id="PTHR43248:SF29">
    <property type="entry name" value="TRIPEPTIDYL AMINOPEPTIDASE"/>
    <property type="match status" value="1"/>
</dbReference>
<comment type="similarity">
    <text evidence="1">Belongs to the peptidase S33 family.</text>
</comment>
<accession>A0ABP4XIL6</accession>
<organism evidence="7 8">
    <name type="scientific">Leucobacter iarius</name>
    <dbReference type="NCBI Taxonomy" id="333963"/>
    <lineage>
        <taxon>Bacteria</taxon>
        <taxon>Bacillati</taxon>
        <taxon>Actinomycetota</taxon>
        <taxon>Actinomycetes</taxon>
        <taxon>Micrococcales</taxon>
        <taxon>Microbacteriaceae</taxon>
        <taxon>Leucobacter</taxon>
    </lineage>
</organism>
<protein>
    <submittedName>
        <fullName evidence="7">Alpha/beta hydrolase</fullName>
    </submittedName>
</protein>
<dbReference type="PANTHER" id="PTHR43248">
    <property type="entry name" value="2-SUCCINYL-6-HYDROXY-2,4-CYCLOHEXADIENE-1-CARBOXYLATE SYNTHASE"/>
    <property type="match status" value="1"/>
</dbReference>
<feature type="region of interest" description="Disordered" evidence="4">
    <location>
        <begin position="36"/>
        <end position="55"/>
    </location>
</feature>
<gene>
    <name evidence="7" type="ORF">GCM10009768_05920</name>
</gene>
<dbReference type="Pfam" id="PF08386">
    <property type="entry name" value="Abhydrolase_4"/>
    <property type="match status" value="1"/>
</dbReference>
<dbReference type="Proteomes" id="UP001500851">
    <property type="component" value="Unassembled WGS sequence"/>
</dbReference>
<keyword evidence="3 7" id="KW-0378">Hydrolase</keyword>
<feature type="chain" id="PRO_5046026693" evidence="5">
    <location>
        <begin position="36"/>
        <end position="520"/>
    </location>
</feature>
<dbReference type="InterPro" id="IPR051601">
    <property type="entry name" value="Serine_prot/Carboxylest_S33"/>
</dbReference>
<sequence>MRGGGARRALTGLLAAACAIALTGCSLLSGLGAQAQPEQSSGSLPLPAKPAGTVEGFGAQQPKWQSCGKALECADVYAPLDWAKPEGERITLRLIKHRATGSDRLGTLFMNPGGPGASGVGQVTGNLQGSTSAALRAQYDIVSWDPRGVSASSPVRCLTDRETDERLYGLDPEADLPEGSDEWIAAANAEVRKYGEACQKRTGALLGHVDTGSTVQDLDMLRAIVGDPKLNYLGYSYGTYIGARYADRYPAKVGRLVLDGAMDPTASLSEVVYAQTLGFESALRAYVADCIGTSGCPFTGSVDAGMRQIGRVLQQIDQKPLKGADGRWVTVGTLITAIITPLYSQDSWPYLTDLFTQVPKGDATVALQLADFYNDRVDGKYQSNSSDAFSAINCLDYPRDQDAATMRREAAELAAAAPTMGKYQGYSGVSCGGWPIEPVGDRSAVRAAGAAPIMVVGTTGDPATPYRWAQSLAKQLESGTLVTFTGEGHTAYGTGNACVTRTVDDYLLRGRVPSADPQCS</sequence>
<evidence type="ECO:0000256" key="4">
    <source>
        <dbReference type="SAM" id="MobiDB-lite"/>
    </source>
</evidence>
<dbReference type="InterPro" id="IPR013595">
    <property type="entry name" value="Pept_S33_TAP-like_C"/>
</dbReference>
<feature type="signal peptide" evidence="5">
    <location>
        <begin position="1"/>
        <end position="35"/>
    </location>
</feature>
<dbReference type="InterPro" id="IPR029058">
    <property type="entry name" value="AB_hydrolase_fold"/>
</dbReference>
<feature type="domain" description="Peptidase S33 tripeptidyl aminopeptidase-like C-terminal" evidence="6">
    <location>
        <begin position="418"/>
        <end position="519"/>
    </location>
</feature>
<evidence type="ECO:0000256" key="5">
    <source>
        <dbReference type="SAM" id="SignalP"/>
    </source>
</evidence>
<dbReference type="RefSeq" id="WP_344029094.1">
    <property type="nucleotide sequence ID" value="NZ_BAAAOB010000001.1"/>
</dbReference>
<keyword evidence="8" id="KW-1185">Reference proteome</keyword>
<dbReference type="GO" id="GO:0016787">
    <property type="term" value="F:hydrolase activity"/>
    <property type="evidence" value="ECO:0007669"/>
    <property type="project" value="UniProtKB-KW"/>
</dbReference>
<evidence type="ECO:0000313" key="8">
    <source>
        <dbReference type="Proteomes" id="UP001500851"/>
    </source>
</evidence>
<dbReference type="Gene3D" id="3.40.50.1820">
    <property type="entry name" value="alpha/beta hydrolase"/>
    <property type="match status" value="1"/>
</dbReference>